<evidence type="ECO:0000313" key="3">
    <source>
        <dbReference type="EMBL" id="EFQ34417.1"/>
    </source>
</evidence>
<evidence type="ECO:0000313" key="4">
    <source>
        <dbReference type="Proteomes" id="UP000008782"/>
    </source>
</evidence>
<keyword evidence="4" id="KW-1185">Reference proteome</keyword>
<feature type="region of interest" description="Disordered" evidence="2">
    <location>
        <begin position="154"/>
        <end position="174"/>
    </location>
</feature>
<dbReference type="OrthoDB" id="538223at2759"/>
<dbReference type="RefSeq" id="XP_008098437.1">
    <property type="nucleotide sequence ID" value="XM_008100246.1"/>
</dbReference>
<gene>
    <name evidence="3" type="ORF">GLRG_09561</name>
</gene>
<evidence type="ECO:0000256" key="2">
    <source>
        <dbReference type="SAM" id="MobiDB-lite"/>
    </source>
</evidence>
<proteinExistence type="predicted"/>
<accession>E3QU79</accession>
<dbReference type="STRING" id="645133.E3QU79"/>
<keyword evidence="1" id="KW-0175">Coiled coil</keyword>
<dbReference type="EMBL" id="GG697380">
    <property type="protein sequence ID" value="EFQ34417.1"/>
    <property type="molecule type" value="Genomic_DNA"/>
</dbReference>
<sequence>MAEAFGLAVNIATIVELSTKIAKVCLQYSKEVKNAKEEIDRVEKETLNLKTVAESASELLEGPHGATLKTSQTLVGAAQAAASRLKALDAELRPSDTRKAMRRFGVRASKWPFQSRDVEKTVRDIERYTQMISMGLQIDQTGTERFYSASTRNSCSTNYQPPPEASFDSHAEKHNPTCLPNTRVELLKELDRWTNDPSAEAVFWLNDECEQDNDIKLIINLFSSGKALKSPRLKVLLTSRPELPIRLGFSAVQGTYNNLVLHEIPAPIIEHDISAFLEYELARIRDEYNSSVSEEDDYLQSGLINPTFKP</sequence>
<dbReference type="HOGENOM" id="CLU_000288_6_9_1"/>
<protein>
    <submittedName>
        <fullName evidence="3">Vegetative incompatibility protein HET-E-1</fullName>
    </submittedName>
</protein>
<name>E3QU79_COLGM</name>
<dbReference type="VEuPathDB" id="FungiDB:GLRG_09561"/>
<dbReference type="Proteomes" id="UP000008782">
    <property type="component" value="Unassembled WGS sequence"/>
</dbReference>
<dbReference type="GeneID" id="24414926"/>
<feature type="coiled-coil region" evidence="1">
    <location>
        <begin position="25"/>
        <end position="52"/>
    </location>
</feature>
<organism evidence="4">
    <name type="scientific">Colletotrichum graminicola (strain M1.001 / M2 / FGSC 10212)</name>
    <name type="common">Maize anthracnose fungus</name>
    <name type="synonym">Glomerella graminicola</name>
    <dbReference type="NCBI Taxonomy" id="645133"/>
    <lineage>
        <taxon>Eukaryota</taxon>
        <taxon>Fungi</taxon>
        <taxon>Dikarya</taxon>
        <taxon>Ascomycota</taxon>
        <taxon>Pezizomycotina</taxon>
        <taxon>Sordariomycetes</taxon>
        <taxon>Hypocreomycetidae</taxon>
        <taxon>Glomerellales</taxon>
        <taxon>Glomerellaceae</taxon>
        <taxon>Colletotrichum</taxon>
        <taxon>Colletotrichum graminicola species complex</taxon>
    </lineage>
</organism>
<dbReference type="AlphaFoldDB" id="E3QU79"/>
<evidence type="ECO:0000256" key="1">
    <source>
        <dbReference type="SAM" id="Coils"/>
    </source>
</evidence>
<dbReference type="eggNOG" id="KOG0266">
    <property type="taxonomic scope" value="Eukaryota"/>
</dbReference>
<reference evidence="4" key="1">
    <citation type="journal article" date="2012" name="Nat. Genet.">
        <title>Lifestyle transitions in plant pathogenic Colletotrichum fungi deciphered by genome and transcriptome analyses.</title>
        <authorList>
            <person name="O'Connell R.J."/>
            <person name="Thon M.R."/>
            <person name="Hacquard S."/>
            <person name="Amyotte S.G."/>
            <person name="Kleemann J."/>
            <person name="Torres M.F."/>
            <person name="Damm U."/>
            <person name="Buiate E.A."/>
            <person name="Epstein L."/>
            <person name="Alkan N."/>
            <person name="Altmueller J."/>
            <person name="Alvarado-Balderrama L."/>
            <person name="Bauser C.A."/>
            <person name="Becker C."/>
            <person name="Birren B.W."/>
            <person name="Chen Z."/>
            <person name="Choi J."/>
            <person name="Crouch J.A."/>
            <person name="Duvick J.P."/>
            <person name="Farman M.A."/>
            <person name="Gan P."/>
            <person name="Heiman D."/>
            <person name="Henrissat B."/>
            <person name="Howard R.J."/>
            <person name="Kabbage M."/>
            <person name="Koch C."/>
            <person name="Kracher B."/>
            <person name="Kubo Y."/>
            <person name="Law A.D."/>
            <person name="Lebrun M.-H."/>
            <person name="Lee Y.-H."/>
            <person name="Miyara I."/>
            <person name="Moore N."/>
            <person name="Neumann U."/>
            <person name="Nordstroem K."/>
            <person name="Panaccione D.G."/>
            <person name="Panstruga R."/>
            <person name="Place M."/>
            <person name="Proctor R.H."/>
            <person name="Prusky D."/>
            <person name="Rech G."/>
            <person name="Reinhardt R."/>
            <person name="Rollins J.A."/>
            <person name="Rounsley S."/>
            <person name="Schardl C.L."/>
            <person name="Schwartz D.C."/>
            <person name="Shenoy N."/>
            <person name="Shirasu K."/>
            <person name="Sikhakolli U.R."/>
            <person name="Stueber K."/>
            <person name="Sukno S.A."/>
            <person name="Sweigard J.A."/>
            <person name="Takano Y."/>
            <person name="Takahara H."/>
            <person name="Trail F."/>
            <person name="van der Does H.C."/>
            <person name="Voll L.M."/>
            <person name="Will I."/>
            <person name="Young S."/>
            <person name="Zeng Q."/>
            <person name="Zhang J."/>
            <person name="Zhou S."/>
            <person name="Dickman M.B."/>
            <person name="Schulze-Lefert P."/>
            <person name="Ver Loren van Themaat E."/>
            <person name="Ma L.-J."/>
            <person name="Vaillancourt L.J."/>
        </authorList>
    </citation>
    <scope>NUCLEOTIDE SEQUENCE [LARGE SCALE GENOMIC DNA]</scope>
    <source>
        <strain evidence="4">M1.001 / M2 / FGSC 10212</strain>
    </source>
</reference>